<evidence type="ECO:0000313" key="4">
    <source>
        <dbReference type="Proteomes" id="UP001464387"/>
    </source>
</evidence>
<reference evidence="3 4" key="1">
    <citation type="journal article" date="2024" name="Proc. Natl. Acad. Sci. U.S.A.">
        <title>The evolutionary genomics of adaptation to stress in wild rhizobium bacteria.</title>
        <authorList>
            <person name="Kehlet-Delgado H."/>
            <person name="Montoya A.P."/>
            <person name="Jensen K.T."/>
            <person name="Wendlandt C.E."/>
            <person name="Dexheimer C."/>
            <person name="Roberts M."/>
            <person name="Torres Martinez L."/>
            <person name="Friesen M.L."/>
            <person name="Griffitts J.S."/>
            <person name="Porter S.S."/>
        </authorList>
    </citation>
    <scope>NUCLEOTIDE SEQUENCE [LARGE SCALE GENOMIC DNA]</scope>
    <source>
        <strain evidence="3 4">M0729</strain>
    </source>
</reference>
<dbReference type="Pfam" id="PF21834">
    <property type="entry name" value="DUF6894"/>
    <property type="match status" value="1"/>
</dbReference>
<gene>
    <name evidence="3" type="ORF">NKI33_30440</name>
</gene>
<dbReference type="EMBL" id="JAMYPJ010000069">
    <property type="protein sequence ID" value="MER8937260.1"/>
    <property type="molecule type" value="Genomic_DNA"/>
</dbReference>
<feature type="region of interest" description="Disordered" evidence="1">
    <location>
        <begin position="75"/>
        <end position="94"/>
    </location>
</feature>
<dbReference type="InterPro" id="IPR054189">
    <property type="entry name" value="DUF6894"/>
</dbReference>
<organism evidence="3 4">
    <name type="scientific">Mesorhizobium opportunistum</name>
    <dbReference type="NCBI Taxonomy" id="593909"/>
    <lineage>
        <taxon>Bacteria</taxon>
        <taxon>Pseudomonadati</taxon>
        <taxon>Pseudomonadota</taxon>
        <taxon>Alphaproteobacteria</taxon>
        <taxon>Hyphomicrobiales</taxon>
        <taxon>Phyllobacteriaceae</taxon>
        <taxon>Mesorhizobium</taxon>
    </lineage>
</organism>
<protein>
    <recommendedName>
        <fullName evidence="2">DUF6894 domain-containing protein</fullName>
    </recommendedName>
</protein>
<accession>A0ABV1YQ06</accession>
<feature type="domain" description="DUF6894" evidence="2">
    <location>
        <begin position="18"/>
        <end position="67"/>
    </location>
</feature>
<name>A0ABV1YQ06_9HYPH</name>
<evidence type="ECO:0000259" key="2">
    <source>
        <dbReference type="Pfam" id="PF21834"/>
    </source>
</evidence>
<proteinExistence type="predicted"/>
<evidence type="ECO:0000313" key="3">
    <source>
        <dbReference type="EMBL" id="MER8937260.1"/>
    </source>
</evidence>
<evidence type="ECO:0000256" key="1">
    <source>
        <dbReference type="SAM" id="MobiDB-lite"/>
    </source>
</evidence>
<sequence>MPKFRFEFIEGLPKPAIFADMADRDEAVRQAKLAAKEAMLDGIVGGADPTSWVAKVYDEAGYLVATLGFHDLIAGSENSEQSEEMEEPGVMRSG</sequence>
<keyword evidence="4" id="KW-1185">Reference proteome</keyword>
<comment type="caution">
    <text evidence="3">The sequence shown here is derived from an EMBL/GenBank/DDBJ whole genome shotgun (WGS) entry which is preliminary data.</text>
</comment>
<dbReference type="RefSeq" id="WP_287277041.1">
    <property type="nucleotide sequence ID" value="NZ_JAMYMY010000064.1"/>
</dbReference>
<dbReference type="Proteomes" id="UP001464387">
    <property type="component" value="Unassembled WGS sequence"/>
</dbReference>